<dbReference type="SUPFAM" id="SSF55486">
    <property type="entry name" value="Metalloproteases ('zincins'), catalytic domain"/>
    <property type="match status" value="1"/>
</dbReference>
<dbReference type="GO" id="GO:0004222">
    <property type="term" value="F:metalloendopeptidase activity"/>
    <property type="evidence" value="ECO:0007669"/>
    <property type="project" value="InterPro"/>
</dbReference>
<dbReference type="GO" id="GO:0005886">
    <property type="term" value="C:plasma membrane"/>
    <property type="evidence" value="ECO:0007669"/>
    <property type="project" value="TreeGrafter"/>
</dbReference>
<evidence type="ECO:0000259" key="2">
    <source>
        <dbReference type="Pfam" id="PF01431"/>
    </source>
</evidence>
<feature type="domain" description="Peptidase M13 C-terminal" evidence="2">
    <location>
        <begin position="462"/>
        <end position="610"/>
    </location>
</feature>
<keyword evidence="1" id="KW-0732">Signal</keyword>
<dbReference type="InterPro" id="IPR018497">
    <property type="entry name" value="Peptidase_M13_C"/>
</dbReference>
<protein>
    <recommendedName>
        <fullName evidence="2">Peptidase M13 C-terminal domain-containing protein</fullName>
    </recommendedName>
</protein>
<dbReference type="Pfam" id="PF01431">
    <property type="entry name" value="Peptidase_M13"/>
    <property type="match status" value="1"/>
</dbReference>
<dbReference type="InterPro" id="IPR024079">
    <property type="entry name" value="MetalloPept_cat_dom_sf"/>
</dbReference>
<dbReference type="PANTHER" id="PTHR11733:SF229">
    <property type="entry name" value="NEPRILYSIN-2-LIKE PROTEIN"/>
    <property type="match status" value="1"/>
</dbReference>
<accession>A0A4U5MDV0</accession>
<dbReference type="Proteomes" id="UP000298663">
    <property type="component" value="Unassembled WGS sequence"/>
</dbReference>
<organism evidence="3 4">
    <name type="scientific">Steinernema carpocapsae</name>
    <name type="common">Entomopathogenic nematode</name>
    <dbReference type="NCBI Taxonomy" id="34508"/>
    <lineage>
        <taxon>Eukaryota</taxon>
        <taxon>Metazoa</taxon>
        <taxon>Ecdysozoa</taxon>
        <taxon>Nematoda</taxon>
        <taxon>Chromadorea</taxon>
        <taxon>Rhabditida</taxon>
        <taxon>Tylenchina</taxon>
        <taxon>Panagrolaimomorpha</taxon>
        <taxon>Strongyloidoidea</taxon>
        <taxon>Steinernematidae</taxon>
        <taxon>Steinernema</taxon>
    </lineage>
</organism>
<dbReference type="PANTHER" id="PTHR11733">
    <property type="entry name" value="ZINC METALLOPROTEASE FAMILY M13 NEPRILYSIN-RELATED"/>
    <property type="match status" value="1"/>
</dbReference>
<gene>
    <name evidence="3" type="ORF">L596_023515</name>
</gene>
<dbReference type="AlphaFoldDB" id="A0A4U5MDV0"/>
<reference evidence="3 4" key="2">
    <citation type="journal article" date="2019" name="G3 (Bethesda)">
        <title>Hybrid Assembly of the Genome of the Entomopathogenic Nematode Steinernema carpocapsae Identifies the X-Chromosome.</title>
        <authorList>
            <person name="Serra L."/>
            <person name="Macchietto M."/>
            <person name="Macias-Munoz A."/>
            <person name="McGill C.J."/>
            <person name="Rodriguez I.M."/>
            <person name="Rodriguez B."/>
            <person name="Murad R."/>
            <person name="Mortazavi A."/>
        </authorList>
    </citation>
    <scope>NUCLEOTIDE SEQUENCE [LARGE SCALE GENOMIC DNA]</scope>
    <source>
        <strain evidence="3 4">ALL</strain>
    </source>
</reference>
<keyword evidence="4" id="KW-1185">Reference proteome</keyword>
<evidence type="ECO:0000313" key="4">
    <source>
        <dbReference type="Proteomes" id="UP000298663"/>
    </source>
</evidence>
<feature type="chain" id="PRO_5020607079" description="Peptidase M13 C-terminal domain-containing protein" evidence="1">
    <location>
        <begin position="24"/>
        <end position="678"/>
    </location>
</feature>
<dbReference type="PROSITE" id="PS51885">
    <property type="entry name" value="NEPRILYSIN"/>
    <property type="match status" value="1"/>
</dbReference>
<proteinExistence type="predicted"/>
<reference evidence="3 4" key="1">
    <citation type="journal article" date="2015" name="Genome Biol.">
        <title>Comparative genomics of Steinernema reveals deeply conserved gene regulatory networks.</title>
        <authorList>
            <person name="Dillman A.R."/>
            <person name="Macchietto M."/>
            <person name="Porter C.F."/>
            <person name="Rogers A."/>
            <person name="Williams B."/>
            <person name="Antoshechkin I."/>
            <person name="Lee M.M."/>
            <person name="Goodwin Z."/>
            <person name="Lu X."/>
            <person name="Lewis E.E."/>
            <person name="Goodrich-Blair H."/>
            <person name="Stock S.P."/>
            <person name="Adams B.J."/>
            <person name="Sternberg P.W."/>
            <person name="Mortazavi A."/>
        </authorList>
    </citation>
    <scope>NUCLEOTIDE SEQUENCE [LARGE SCALE GENOMIC DNA]</scope>
    <source>
        <strain evidence="3 4">ALL</strain>
    </source>
</reference>
<sequence>MVASASRSLAFIALFGFVAFVSTSRESTSSRDLASAFDASISPCEDMYGHVCAYKNPVIKWFLNETNQPLMQLVQLVDLNETIYNSTFREFRKFFADPDRLHIIKCKPPKLNVSTEPDDETFGRDLGRLYATAGCLNSKCEAELEIRCDLTIAQMRCTVGEPGENMNFSAVYRGLEHKLVKGIVYGYLHALEVPDEQIARIEVIFNSDFTFTHDLKNFGVSAEELRRIGLPMPRPEENRKRRLQMGLWAGVNFLAPYFNVLLAKTMLDHPEKFHVNNELIVKDMEVFLNKIRKGIGEKILKTDYLSSEQKSAIGMYLNDLEIIVGLPQEYRSPEKIDALYAKARNIISNYTKSLTGEKDCTEQAQFTNKNDCDCTVFPAMLGRMSIFRKQHAVEKLALLMPTQENASFETSLFAPDIIRQGNLVHILPGFVNSLPSRFLNDLPMGFKYGYVAWQFARRVFEGLGLNFNGDMEALAGISRTRQFRNAKNCYEEFYGGLCKTENNKTMCPDGSKSSDGGFADVESARLVFSLFEDELAKRRKAKEEIFAAGQTEEQWFFKSMQLTKCNPDIRNEEHYFNEPGPRPQAQFNAVAMQMKNFTKSFRCRKTTPNYASGFLCNAYSLSTDYNHIAEDDSTDKPMDEVTGAALVEDPIDATKFSPLSESYVSIFAVSCLAPMFFS</sequence>
<feature type="signal peptide" evidence="1">
    <location>
        <begin position="1"/>
        <end position="23"/>
    </location>
</feature>
<dbReference type="Gene3D" id="3.40.390.10">
    <property type="entry name" value="Collagenase (Catalytic Domain)"/>
    <property type="match status" value="1"/>
</dbReference>
<comment type="caution">
    <text evidence="3">The sequence shown here is derived from an EMBL/GenBank/DDBJ whole genome shotgun (WGS) entry which is preliminary data.</text>
</comment>
<dbReference type="OrthoDB" id="5828898at2759"/>
<dbReference type="EMBL" id="AZBU02000008">
    <property type="protein sequence ID" value="TKR67347.1"/>
    <property type="molecule type" value="Genomic_DNA"/>
</dbReference>
<evidence type="ECO:0000313" key="3">
    <source>
        <dbReference type="EMBL" id="TKR67347.1"/>
    </source>
</evidence>
<dbReference type="GO" id="GO:0016485">
    <property type="term" value="P:protein processing"/>
    <property type="evidence" value="ECO:0007669"/>
    <property type="project" value="TreeGrafter"/>
</dbReference>
<name>A0A4U5MDV0_STECR</name>
<evidence type="ECO:0000256" key="1">
    <source>
        <dbReference type="SAM" id="SignalP"/>
    </source>
</evidence>
<dbReference type="STRING" id="34508.A0A4U5MDV0"/>
<dbReference type="InterPro" id="IPR000718">
    <property type="entry name" value="Peptidase_M13"/>
</dbReference>